<comment type="caution">
    <text evidence="2">The sequence shown here is derived from an EMBL/GenBank/DDBJ whole genome shotgun (WGS) entry which is preliminary data.</text>
</comment>
<evidence type="ECO:0000313" key="2">
    <source>
        <dbReference type="EMBL" id="ORZ27584.1"/>
    </source>
</evidence>
<name>A0A1Y2H0L1_9FUNG</name>
<organism evidence="2 3">
    <name type="scientific">Lobosporangium transversale</name>
    <dbReference type="NCBI Taxonomy" id="64571"/>
    <lineage>
        <taxon>Eukaryota</taxon>
        <taxon>Fungi</taxon>
        <taxon>Fungi incertae sedis</taxon>
        <taxon>Mucoromycota</taxon>
        <taxon>Mortierellomycotina</taxon>
        <taxon>Mortierellomycetes</taxon>
        <taxon>Mortierellales</taxon>
        <taxon>Mortierellaceae</taxon>
        <taxon>Lobosporangium</taxon>
    </lineage>
</organism>
<dbReference type="Proteomes" id="UP000193648">
    <property type="component" value="Unassembled WGS sequence"/>
</dbReference>
<feature type="region of interest" description="Disordered" evidence="1">
    <location>
        <begin position="66"/>
        <end position="99"/>
    </location>
</feature>
<keyword evidence="3" id="KW-1185">Reference proteome</keyword>
<dbReference type="InParanoid" id="A0A1Y2H0L1"/>
<dbReference type="AlphaFoldDB" id="A0A1Y2H0L1"/>
<reference evidence="2 3" key="1">
    <citation type="submission" date="2016-07" db="EMBL/GenBank/DDBJ databases">
        <title>Pervasive Adenine N6-methylation of Active Genes in Fungi.</title>
        <authorList>
            <consortium name="DOE Joint Genome Institute"/>
            <person name="Mondo S.J."/>
            <person name="Dannebaum R.O."/>
            <person name="Kuo R.C."/>
            <person name="Labutti K."/>
            <person name="Haridas S."/>
            <person name="Kuo A."/>
            <person name="Salamov A."/>
            <person name="Ahrendt S.R."/>
            <person name="Lipzen A."/>
            <person name="Sullivan W."/>
            <person name="Andreopoulos W.B."/>
            <person name="Clum A."/>
            <person name="Lindquist E."/>
            <person name="Daum C."/>
            <person name="Ramamoorthy G.K."/>
            <person name="Gryganskyi A."/>
            <person name="Culley D."/>
            <person name="Magnuson J.K."/>
            <person name="James T.Y."/>
            <person name="O'Malley M.A."/>
            <person name="Stajich J.E."/>
            <person name="Spatafora J.W."/>
            <person name="Visel A."/>
            <person name="Grigoriev I.V."/>
        </authorList>
    </citation>
    <scope>NUCLEOTIDE SEQUENCE [LARGE SCALE GENOMIC DNA]</scope>
    <source>
        <strain evidence="2 3">NRRL 3116</strain>
    </source>
</reference>
<sequence length="640" mass="72687">METQHVSNPWQQQQRQFNKQDIYNMNSTKNNSFPLTDEETRSFDDFFEDHKKVFYQSQQLLQQLKQQQQQHLQKNTTEHQFNRDNGSEYDDEDGETDSQDTAWSRLGMESPLNQSTSTLTDSTTVFLMTDSKFDKEGDVLELLVQTLQSEVKDTRATVHDLETRLNLAEDSNKRIVEELKMLLAEAEMTLQNAGEAINNSDNNGTSSIGRSTEGDEDSNVVYNRICVSLQLLIDEAQTALQKNSSMKQFSTSEAKARQTPTESHLKLDWTIMHSGVIDNVGSKHELPSRRPARNSLTLLTATKMQDSNSSILEPSDYSPLSFYSANDEVSRIYWRQKHDEQHDRYRKSCQRLTLELDERFHGLTTDSDDSEANFGSLTRRSKGSSSNLSLSSLTQSSTPPTPTSSSQPLQGILRSSKTDERRKERLKKKYQVQFLNPDIDGSNSRQDTMLSTSSYRQQKTQGQQPEEARQQLMQRQYTSRSVGSNRSRGVLLQLYELWQQTWLRTRIMHVVTGSVEIVIIIWVVIKASRATLTWFGIQPSSMNQLITFVYGYRNEADTGAKQLYEKIRKDGLRLTQLKTWNRGEPESLVQDVVAGAVTLPGLLSPSNLVYGPAKKVVGHAVSGVALALLSGGARRLIRKL</sequence>
<dbReference type="RefSeq" id="XP_021885287.1">
    <property type="nucleotide sequence ID" value="XM_022022739.1"/>
</dbReference>
<feature type="compositionally biased region" description="Low complexity" evidence="1">
    <location>
        <begin position="384"/>
        <end position="410"/>
    </location>
</feature>
<dbReference type="EMBL" id="MCFF01000003">
    <property type="protein sequence ID" value="ORZ27584.1"/>
    <property type="molecule type" value="Genomic_DNA"/>
</dbReference>
<feature type="compositionally biased region" description="Polar residues" evidence="1">
    <location>
        <begin position="197"/>
        <end position="210"/>
    </location>
</feature>
<feature type="compositionally biased region" description="Acidic residues" evidence="1">
    <location>
        <begin position="87"/>
        <end position="98"/>
    </location>
</feature>
<dbReference type="OrthoDB" id="2438198at2759"/>
<evidence type="ECO:0000256" key="1">
    <source>
        <dbReference type="SAM" id="MobiDB-lite"/>
    </source>
</evidence>
<feature type="region of interest" description="Disordered" evidence="1">
    <location>
        <begin position="363"/>
        <end position="481"/>
    </location>
</feature>
<evidence type="ECO:0000313" key="3">
    <source>
        <dbReference type="Proteomes" id="UP000193648"/>
    </source>
</evidence>
<feature type="compositionally biased region" description="Polar residues" evidence="1">
    <location>
        <begin position="441"/>
        <end position="464"/>
    </location>
</feature>
<dbReference type="GeneID" id="33564583"/>
<protein>
    <submittedName>
        <fullName evidence="2">Uncharacterized protein</fullName>
    </submittedName>
</protein>
<feature type="region of interest" description="Disordered" evidence="1">
    <location>
        <begin position="196"/>
        <end position="215"/>
    </location>
</feature>
<feature type="compositionally biased region" description="Basic and acidic residues" evidence="1">
    <location>
        <begin position="76"/>
        <end position="86"/>
    </location>
</feature>
<accession>A0A1Y2H0L1</accession>
<proteinExistence type="predicted"/>
<gene>
    <name evidence="2" type="ORF">BCR41DRAFT_345553</name>
</gene>